<feature type="domain" description="Fibronectin type-III" evidence="1">
    <location>
        <begin position="342"/>
        <end position="432"/>
    </location>
</feature>
<reference evidence="2" key="1">
    <citation type="submission" date="2021-10" db="EMBL/GenBank/DDBJ databases">
        <title>Tropical sea cucumber genome reveals ecological adaptation and Cuvierian tubules defense mechanism.</title>
        <authorList>
            <person name="Chen T."/>
        </authorList>
    </citation>
    <scope>NUCLEOTIDE SEQUENCE</scope>
    <source>
        <strain evidence="2">Nanhai2018</strain>
        <tissue evidence="2">Muscle</tissue>
    </source>
</reference>
<dbReference type="SUPFAM" id="SSF49265">
    <property type="entry name" value="Fibronectin type III"/>
    <property type="match status" value="2"/>
</dbReference>
<dbReference type="AlphaFoldDB" id="A0A9Q1HFW3"/>
<dbReference type="Proteomes" id="UP001152320">
    <property type="component" value="Chromosome 3"/>
</dbReference>
<dbReference type="EMBL" id="JAIZAY010000003">
    <property type="protein sequence ID" value="KAJ8044415.1"/>
    <property type="molecule type" value="Genomic_DNA"/>
</dbReference>
<dbReference type="InterPro" id="IPR036116">
    <property type="entry name" value="FN3_sf"/>
</dbReference>
<comment type="caution">
    <text evidence="2">The sequence shown here is derived from an EMBL/GenBank/DDBJ whole genome shotgun (WGS) entry which is preliminary data.</text>
</comment>
<dbReference type="PANTHER" id="PTHR26391:SF18">
    <property type="entry name" value="PROTEIN KINASE RECEPTOR TIE-1, PUTATIVE-RELATED"/>
    <property type="match status" value="1"/>
</dbReference>
<feature type="domain" description="Fibronectin type-III" evidence="1">
    <location>
        <begin position="136"/>
        <end position="233"/>
    </location>
</feature>
<dbReference type="SMART" id="SM00060">
    <property type="entry name" value="FN3"/>
    <property type="match status" value="2"/>
</dbReference>
<sequence length="432" mass="48520">MLHPADGTESCNRLLVLLPDQLFRPMQAKTLWYCFVILRRIQGASFGGRLVFRGNKGVASALANRGQVLIFQTPPANRRSHMGFGRGKIWIGRRTCQGSSSQLPGLCPWTAGDRPCLSTKLPCDTDFVSEAPSYAQSYPLEFSEVSQNSIKVSWPAWDETTDLGVGPITGYKILYREPNETFQKIVLDPTHSYHQIDGLTSGTTYEFQVVLVRDGLPSEGRPSNVQNITTLCRELEHVDLHVETMPMSGLEKSLFNVSWRLPSLTENCEITHQQITLHQLDVADCYRTTRTIPRDYFIQTGTRSKIFGRLRSYSLYNITYLARNLAGTYVTSQLHRTAETIPSEAPRELTYTTMGSRVRLSWIVPRCGFRNGVITGYKRTIIRNGGSPWHGIRRAQQHTILRLTSGDEWIFRVQACTAVGCGPVAAVNGTRT</sequence>
<dbReference type="InterPro" id="IPR003961">
    <property type="entry name" value="FN3_dom"/>
</dbReference>
<evidence type="ECO:0000259" key="1">
    <source>
        <dbReference type="PROSITE" id="PS50853"/>
    </source>
</evidence>
<dbReference type="PROSITE" id="PS50853">
    <property type="entry name" value="FN3"/>
    <property type="match status" value="2"/>
</dbReference>
<dbReference type="Pfam" id="PF00041">
    <property type="entry name" value="fn3"/>
    <property type="match status" value="1"/>
</dbReference>
<proteinExistence type="predicted"/>
<dbReference type="PANTHER" id="PTHR26391">
    <property type="entry name" value="INACTIVE TYROSINE-PROTEIN KINASE 7"/>
    <property type="match status" value="1"/>
</dbReference>
<name>A0A9Q1HFW3_HOLLE</name>
<dbReference type="Gene3D" id="2.60.40.10">
    <property type="entry name" value="Immunoglobulins"/>
    <property type="match status" value="2"/>
</dbReference>
<dbReference type="OrthoDB" id="4062651at2759"/>
<gene>
    <name evidence="2" type="ORF">HOLleu_07155</name>
</gene>
<evidence type="ECO:0000313" key="2">
    <source>
        <dbReference type="EMBL" id="KAJ8044415.1"/>
    </source>
</evidence>
<evidence type="ECO:0000313" key="3">
    <source>
        <dbReference type="Proteomes" id="UP001152320"/>
    </source>
</evidence>
<dbReference type="InterPro" id="IPR013783">
    <property type="entry name" value="Ig-like_fold"/>
</dbReference>
<keyword evidence="3" id="KW-1185">Reference proteome</keyword>
<accession>A0A9Q1HFW3</accession>
<dbReference type="CDD" id="cd00063">
    <property type="entry name" value="FN3"/>
    <property type="match status" value="2"/>
</dbReference>
<protein>
    <submittedName>
        <fullName evidence="2">Phosphatidylinositol phosphatase PTPRQ</fullName>
    </submittedName>
</protein>
<organism evidence="2 3">
    <name type="scientific">Holothuria leucospilota</name>
    <name type="common">Black long sea cucumber</name>
    <name type="synonym">Mertensiothuria leucospilota</name>
    <dbReference type="NCBI Taxonomy" id="206669"/>
    <lineage>
        <taxon>Eukaryota</taxon>
        <taxon>Metazoa</taxon>
        <taxon>Echinodermata</taxon>
        <taxon>Eleutherozoa</taxon>
        <taxon>Echinozoa</taxon>
        <taxon>Holothuroidea</taxon>
        <taxon>Aspidochirotacea</taxon>
        <taxon>Aspidochirotida</taxon>
        <taxon>Holothuriidae</taxon>
        <taxon>Holothuria</taxon>
    </lineage>
</organism>